<evidence type="ECO:0000313" key="3">
    <source>
        <dbReference type="Proteomes" id="UP000199558"/>
    </source>
</evidence>
<evidence type="ECO:0000313" key="2">
    <source>
        <dbReference type="EMBL" id="SBT63083.1"/>
    </source>
</evidence>
<reference evidence="2" key="1">
    <citation type="submission" date="2016-06" db="EMBL/GenBank/DDBJ databases">
        <authorList>
            <person name="Kjaerup R.B."/>
            <person name="Dalgaard T.S."/>
            <person name="Juul-Madsen H.R."/>
        </authorList>
    </citation>
    <scope>NUCLEOTIDE SEQUENCE [LARGE SCALE GENOMIC DNA]</scope>
    <source>
        <strain evidence="2">DSM 45794</strain>
    </source>
</reference>
<reference evidence="3" key="2">
    <citation type="submission" date="2016-06" db="EMBL/GenBank/DDBJ databases">
        <authorList>
            <person name="Varghese N."/>
            <person name="Submissions Spin"/>
        </authorList>
    </citation>
    <scope>NUCLEOTIDE SEQUENCE [LARGE SCALE GENOMIC DNA]</scope>
    <source>
        <strain evidence="3">DSM 45794</strain>
    </source>
</reference>
<dbReference type="RefSeq" id="WP_141684500.1">
    <property type="nucleotide sequence ID" value="NZ_FLRH01000001.1"/>
</dbReference>
<evidence type="ECO:0000313" key="1">
    <source>
        <dbReference type="EMBL" id="SBT63062.1"/>
    </source>
</evidence>
<protein>
    <submittedName>
        <fullName evidence="2">Abi-like protein</fullName>
    </submittedName>
</protein>
<name>A0A1A9B1U0_9ACTN</name>
<dbReference type="EMBL" id="FLRH01000001">
    <property type="protein sequence ID" value="SBT63062.1"/>
    <property type="molecule type" value="Genomic_DNA"/>
</dbReference>
<sequence length="224" mass="25212">MPTPGATELLTLERRWSPERLAPYRAACGGDLAAAVALYRWNAEISAALGTTLGHVEVLLRNALHEELAAWSLRRYGEPRWYLDPGGVLTDEGRRDVAKARARATRDGRLETPGRVVAELNLGFWRFLLATRYDGTLWRSCLHRAVPGRRRREVHAAVSRLHEARNRMAHHEPMFNRPVADLRATAVEVAGWVCPVTRDWIDAGCRVLPLLAGRPLVVLPQPRR</sequence>
<dbReference type="OrthoDB" id="3418622at2"/>
<gene>
    <name evidence="1" type="ORF">GA0070622_0002</name>
    <name evidence="2" type="ORF">GA0070622_0023</name>
</gene>
<dbReference type="EMBL" id="FLRH01000001">
    <property type="protein sequence ID" value="SBT63083.1"/>
    <property type="molecule type" value="Genomic_DNA"/>
</dbReference>
<keyword evidence="3" id="KW-1185">Reference proteome</keyword>
<dbReference type="Proteomes" id="UP000199558">
    <property type="component" value="Unassembled WGS sequence"/>
</dbReference>
<dbReference type="AlphaFoldDB" id="A0A1A9B1U0"/>
<accession>A0A1A9B1U0</accession>
<organism evidence="2 3">
    <name type="scientific">Micromonospora sediminicola</name>
    <dbReference type="NCBI Taxonomy" id="946078"/>
    <lineage>
        <taxon>Bacteria</taxon>
        <taxon>Bacillati</taxon>
        <taxon>Actinomycetota</taxon>
        <taxon>Actinomycetes</taxon>
        <taxon>Micromonosporales</taxon>
        <taxon>Micromonosporaceae</taxon>
        <taxon>Micromonospora</taxon>
    </lineage>
</organism>
<dbReference type="STRING" id="946078.GA0070622_0002"/>
<proteinExistence type="predicted"/>